<dbReference type="SUPFAM" id="SSF53448">
    <property type="entry name" value="Nucleotide-diphospho-sugar transferases"/>
    <property type="match status" value="1"/>
</dbReference>
<dbReference type="GO" id="GO:0016758">
    <property type="term" value="F:hexosyltransferase activity"/>
    <property type="evidence" value="ECO:0007669"/>
    <property type="project" value="UniProtKB-ARBA"/>
</dbReference>
<keyword evidence="3" id="KW-1185">Reference proteome</keyword>
<organism evidence="2 3">
    <name type="scientific">Flavobacterium bomense</name>
    <dbReference type="NCBI Taxonomy" id="2497483"/>
    <lineage>
        <taxon>Bacteria</taxon>
        <taxon>Pseudomonadati</taxon>
        <taxon>Bacteroidota</taxon>
        <taxon>Flavobacteriia</taxon>
        <taxon>Flavobacteriales</taxon>
        <taxon>Flavobacteriaceae</taxon>
        <taxon>Flavobacterium</taxon>
    </lineage>
</organism>
<reference evidence="2 3" key="1">
    <citation type="submission" date="2018-12" db="EMBL/GenBank/DDBJ databases">
        <title>Flavobacterium sp. nov., isolated from glacier ice.</title>
        <authorList>
            <person name="Liu Q."/>
            <person name="Xin Y.-H."/>
        </authorList>
    </citation>
    <scope>NUCLEOTIDE SEQUENCE [LARGE SCALE GENOMIC DNA]</scope>
    <source>
        <strain evidence="2 3">RB1N8</strain>
    </source>
</reference>
<dbReference type="CDD" id="cd00761">
    <property type="entry name" value="Glyco_tranf_GTA_type"/>
    <property type="match status" value="1"/>
</dbReference>
<dbReference type="InterPro" id="IPR001173">
    <property type="entry name" value="Glyco_trans_2-like"/>
</dbReference>
<sequence>MSVFPKVTIIMATYNRAHFILETLQSIQTQTFDNWECLIIDDGGSDNTREVIAPILVQDDRFQFLKRPEPYEKGLPGCRNYGLDIAKGAFIQFFDDDDLMHPRKLELQLAPFFKNDKLNFTACKFETLFESESGSKKIMRPDFNFEHPHLGDAILLGDLRINSLSTLWNIKILNQFRFDETLMYAEEWELFTRIGYQYPNNYCAVDEYLFSYRKHSTTLTQGEDLYFEKRKTSSIIRIKILNYLSENKLHTKKSILFLAKTFFVITYNPIYIHQLIDYIEVNKGFTFKLLWFLKSGLIFAKFYSKFIGKLASWV</sequence>
<dbReference type="AlphaFoldDB" id="A0A3S0PJG1"/>
<name>A0A3S0PJG1_9FLAO</name>
<dbReference type="Gene3D" id="3.90.550.10">
    <property type="entry name" value="Spore Coat Polysaccharide Biosynthesis Protein SpsA, Chain A"/>
    <property type="match status" value="1"/>
</dbReference>
<dbReference type="Proteomes" id="UP000280825">
    <property type="component" value="Unassembled WGS sequence"/>
</dbReference>
<dbReference type="EMBL" id="RYDJ01000003">
    <property type="protein sequence ID" value="RTZ06497.1"/>
    <property type="molecule type" value="Genomic_DNA"/>
</dbReference>
<evidence type="ECO:0000313" key="3">
    <source>
        <dbReference type="Proteomes" id="UP000280825"/>
    </source>
</evidence>
<dbReference type="PANTHER" id="PTHR22916:SF3">
    <property type="entry name" value="UDP-GLCNAC:BETAGAL BETA-1,3-N-ACETYLGLUCOSAMINYLTRANSFERASE-LIKE PROTEIN 1"/>
    <property type="match status" value="1"/>
</dbReference>
<feature type="domain" description="Glycosyltransferase 2-like" evidence="1">
    <location>
        <begin position="8"/>
        <end position="118"/>
    </location>
</feature>
<accession>A0A3S0PJG1</accession>
<protein>
    <submittedName>
        <fullName evidence="2">Glycosyltransferase family 2 protein</fullName>
    </submittedName>
</protein>
<dbReference type="Pfam" id="PF00535">
    <property type="entry name" value="Glycos_transf_2"/>
    <property type="match status" value="1"/>
</dbReference>
<proteinExistence type="predicted"/>
<comment type="caution">
    <text evidence="2">The sequence shown here is derived from an EMBL/GenBank/DDBJ whole genome shotgun (WGS) entry which is preliminary data.</text>
</comment>
<dbReference type="RefSeq" id="WP_126561636.1">
    <property type="nucleotide sequence ID" value="NZ_RYDJ01000003.1"/>
</dbReference>
<keyword evidence="2" id="KW-0808">Transferase</keyword>
<dbReference type="PANTHER" id="PTHR22916">
    <property type="entry name" value="GLYCOSYLTRANSFERASE"/>
    <property type="match status" value="1"/>
</dbReference>
<evidence type="ECO:0000259" key="1">
    <source>
        <dbReference type="Pfam" id="PF00535"/>
    </source>
</evidence>
<dbReference type="InterPro" id="IPR029044">
    <property type="entry name" value="Nucleotide-diphossugar_trans"/>
</dbReference>
<gene>
    <name evidence="2" type="ORF">EKL98_04415</name>
</gene>
<evidence type="ECO:0000313" key="2">
    <source>
        <dbReference type="EMBL" id="RTZ06497.1"/>
    </source>
</evidence>